<dbReference type="PANTHER" id="PTHR30040:SF2">
    <property type="entry name" value="FAD:PROTEIN FMN TRANSFERASE"/>
    <property type="match status" value="1"/>
</dbReference>
<gene>
    <name evidence="13" type="ORF">GCM10023333_36060</name>
</gene>
<evidence type="ECO:0000313" key="14">
    <source>
        <dbReference type="Proteomes" id="UP001499988"/>
    </source>
</evidence>
<comment type="caution">
    <text evidence="13">The sequence shown here is derived from an EMBL/GenBank/DDBJ whole genome shotgun (WGS) entry which is preliminary data.</text>
</comment>
<dbReference type="Pfam" id="PF02424">
    <property type="entry name" value="ApbE"/>
    <property type="match status" value="1"/>
</dbReference>
<evidence type="ECO:0000256" key="10">
    <source>
        <dbReference type="ARBA" id="ARBA00031306"/>
    </source>
</evidence>
<name>A0ABP9FCH1_9GAMM</name>
<sequence length="293" mass="32374">MIPTLIRHKDHWQGHFVAMASDCELLIDPCPQPLAQQLLEQACRIATGIEHKYSRYRRDNVWAQLHRSRGTKITLDPETTRLLHFAQTCFELSDGMFDITSGLLRQIWPFNADGAPPTQQQIDALLPRIGWQRVQLHGDQFLLPWGMELDFGGIGKEYAVDKTAAQMAQIAPELSVLVNFGGDIALSRPRAKPWQIGISPAGSEPALLQRLSIRHGALATSGSTQRFLLHNNIRYSHLLNANTGWATHGGPAQLTVAGRSCLQAGLLSSLALLHGADAEAFIQAQAVPYWLTP</sequence>
<protein>
    <recommendedName>
        <fullName evidence="4 12">FAD:protein FMN transferase</fullName>
        <ecNumber evidence="3 12">2.7.1.180</ecNumber>
    </recommendedName>
    <alternativeName>
        <fullName evidence="10 12">Flavin transferase</fullName>
    </alternativeName>
</protein>
<dbReference type="RefSeq" id="WP_345336868.1">
    <property type="nucleotide sequence ID" value="NZ_BAABJZ010000101.1"/>
</dbReference>
<evidence type="ECO:0000256" key="12">
    <source>
        <dbReference type="PIRNR" id="PIRNR006268"/>
    </source>
</evidence>
<dbReference type="SUPFAM" id="SSF143631">
    <property type="entry name" value="ApbE-like"/>
    <property type="match status" value="1"/>
</dbReference>
<keyword evidence="6 12" id="KW-0808">Transferase</keyword>
<dbReference type="GO" id="GO:0016740">
    <property type="term" value="F:transferase activity"/>
    <property type="evidence" value="ECO:0007669"/>
    <property type="project" value="UniProtKB-KW"/>
</dbReference>
<comment type="catalytic activity">
    <reaction evidence="11 12">
        <text>L-threonyl-[protein] + FAD = FMN-L-threonyl-[protein] + AMP + H(+)</text>
        <dbReference type="Rhea" id="RHEA:36847"/>
        <dbReference type="Rhea" id="RHEA-COMP:11060"/>
        <dbReference type="Rhea" id="RHEA-COMP:11061"/>
        <dbReference type="ChEBI" id="CHEBI:15378"/>
        <dbReference type="ChEBI" id="CHEBI:30013"/>
        <dbReference type="ChEBI" id="CHEBI:57692"/>
        <dbReference type="ChEBI" id="CHEBI:74257"/>
        <dbReference type="ChEBI" id="CHEBI:456215"/>
        <dbReference type="EC" id="2.7.1.180"/>
    </reaction>
</comment>
<evidence type="ECO:0000256" key="6">
    <source>
        <dbReference type="ARBA" id="ARBA00022679"/>
    </source>
</evidence>
<evidence type="ECO:0000256" key="1">
    <source>
        <dbReference type="ARBA" id="ARBA00001946"/>
    </source>
</evidence>
<dbReference type="PANTHER" id="PTHR30040">
    <property type="entry name" value="THIAMINE BIOSYNTHESIS LIPOPROTEIN APBE"/>
    <property type="match status" value="1"/>
</dbReference>
<comment type="cofactor">
    <cofactor evidence="1">
        <name>Mg(2+)</name>
        <dbReference type="ChEBI" id="CHEBI:18420"/>
    </cofactor>
</comment>
<evidence type="ECO:0000256" key="7">
    <source>
        <dbReference type="ARBA" id="ARBA00022723"/>
    </source>
</evidence>
<keyword evidence="7 12" id="KW-0479">Metal-binding</keyword>
<evidence type="ECO:0000256" key="2">
    <source>
        <dbReference type="ARBA" id="ARBA00008282"/>
    </source>
</evidence>
<keyword evidence="5 12" id="KW-0285">Flavoprotein</keyword>
<reference evidence="14" key="1">
    <citation type="journal article" date="2019" name="Int. J. Syst. Evol. Microbiol.">
        <title>The Global Catalogue of Microorganisms (GCM) 10K type strain sequencing project: providing services to taxonomists for standard genome sequencing and annotation.</title>
        <authorList>
            <consortium name="The Broad Institute Genomics Platform"/>
            <consortium name="The Broad Institute Genome Sequencing Center for Infectious Disease"/>
            <person name="Wu L."/>
            <person name="Ma J."/>
        </authorList>
    </citation>
    <scope>NUCLEOTIDE SEQUENCE [LARGE SCALE GENOMIC DNA]</scope>
    <source>
        <strain evidence="14">JCM 18401</strain>
    </source>
</reference>
<dbReference type="EMBL" id="BAABJZ010000101">
    <property type="protein sequence ID" value="GAA4899265.1"/>
    <property type="molecule type" value="Genomic_DNA"/>
</dbReference>
<evidence type="ECO:0000256" key="3">
    <source>
        <dbReference type="ARBA" id="ARBA00011955"/>
    </source>
</evidence>
<evidence type="ECO:0000256" key="9">
    <source>
        <dbReference type="ARBA" id="ARBA00022842"/>
    </source>
</evidence>
<dbReference type="InterPro" id="IPR003374">
    <property type="entry name" value="ApbE-like_sf"/>
</dbReference>
<keyword evidence="8 12" id="KW-0274">FAD</keyword>
<organism evidence="13 14">
    <name type="scientific">Ferrimonas pelagia</name>
    <dbReference type="NCBI Taxonomy" id="1177826"/>
    <lineage>
        <taxon>Bacteria</taxon>
        <taxon>Pseudomonadati</taxon>
        <taxon>Pseudomonadota</taxon>
        <taxon>Gammaproteobacteria</taxon>
        <taxon>Alteromonadales</taxon>
        <taxon>Ferrimonadaceae</taxon>
        <taxon>Ferrimonas</taxon>
    </lineage>
</organism>
<dbReference type="InterPro" id="IPR024932">
    <property type="entry name" value="ApbE"/>
</dbReference>
<comment type="similarity">
    <text evidence="2 12">Belongs to the ApbE family.</text>
</comment>
<evidence type="ECO:0000256" key="4">
    <source>
        <dbReference type="ARBA" id="ARBA00016337"/>
    </source>
</evidence>
<proteinExistence type="inferred from homology"/>
<dbReference type="EC" id="2.7.1.180" evidence="3 12"/>
<evidence type="ECO:0000256" key="8">
    <source>
        <dbReference type="ARBA" id="ARBA00022827"/>
    </source>
</evidence>
<evidence type="ECO:0000313" key="13">
    <source>
        <dbReference type="EMBL" id="GAA4899265.1"/>
    </source>
</evidence>
<dbReference type="PIRSF" id="PIRSF006268">
    <property type="entry name" value="ApbE"/>
    <property type="match status" value="1"/>
</dbReference>
<dbReference type="Gene3D" id="3.10.520.10">
    <property type="entry name" value="ApbE-like domains"/>
    <property type="match status" value="1"/>
</dbReference>
<evidence type="ECO:0000256" key="11">
    <source>
        <dbReference type="ARBA" id="ARBA00048540"/>
    </source>
</evidence>
<keyword evidence="9 12" id="KW-0460">Magnesium</keyword>
<accession>A0ABP9FCH1</accession>
<dbReference type="Proteomes" id="UP001499988">
    <property type="component" value="Unassembled WGS sequence"/>
</dbReference>
<evidence type="ECO:0000256" key="5">
    <source>
        <dbReference type="ARBA" id="ARBA00022630"/>
    </source>
</evidence>
<keyword evidence="14" id="KW-1185">Reference proteome</keyword>